<dbReference type="Proteomes" id="UP000284375">
    <property type="component" value="Unassembled WGS sequence"/>
</dbReference>
<sequence length="299" mass="32308">MDLNQQSSSPPAPAVQEQNLPEKPVAARFSTMAHDTHQQPGQQHFQPLGLPKVEPFTPSKPFSAAKLVLGGFNLVFAIVALGLSLGLVSTSFSFDTFIVVIIMAVTAIVSIVWQLAEFITIAARKSRRPIHPGAHVGVHLILWFLSILVVPTLFISLAYTLDDYSIEGDCGSSRSYYQYCSYYTFASQAAADSYFRLMEALSAFSVLLLVAHFTLFVMACVETDRRRKHGRRTKVVYLVASTGPVDGRTYYSPVAPPRDSVAGNGAADAGSYGYYAPAVPAPAQHHVAHGAAMQPGTAV</sequence>
<comment type="caution">
    <text evidence="3">The sequence shown here is derived from an EMBL/GenBank/DDBJ whole genome shotgun (WGS) entry which is preliminary data.</text>
</comment>
<keyword evidence="2" id="KW-0812">Transmembrane</keyword>
<name>A0A423WC55_CYTCH</name>
<organism evidence="3 4">
    <name type="scientific">Cytospora chrysosperma</name>
    <name type="common">Cytospora canker fungus</name>
    <name type="synonym">Sphaeria chrysosperma</name>
    <dbReference type="NCBI Taxonomy" id="252740"/>
    <lineage>
        <taxon>Eukaryota</taxon>
        <taxon>Fungi</taxon>
        <taxon>Dikarya</taxon>
        <taxon>Ascomycota</taxon>
        <taxon>Pezizomycotina</taxon>
        <taxon>Sordariomycetes</taxon>
        <taxon>Sordariomycetidae</taxon>
        <taxon>Diaporthales</taxon>
        <taxon>Cytosporaceae</taxon>
        <taxon>Cytospora</taxon>
    </lineage>
</organism>
<feature type="region of interest" description="Disordered" evidence="1">
    <location>
        <begin position="1"/>
        <end position="20"/>
    </location>
</feature>
<protein>
    <submittedName>
        <fullName evidence="3">Uncharacterized protein</fullName>
    </submittedName>
</protein>
<dbReference type="OrthoDB" id="5279542at2759"/>
<feature type="transmembrane region" description="Helical" evidence="2">
    <location>
        <begin position="94"/>
        <end position="116"/>
    </location>
</feature>
<reference evidence="3 4" key="1">
    <citation type="submission" date="2015-09" db="EMBL/GenBank/DDBJ databases">
        <title>Host preference determinants of Valsa canker pathogens revealed by comparative genomics.</title>
        <authorList>
            <person name="Yin Z."/>
            <person name="Huang L."/>
        </authorList>
    </citation>
    <scope>NUCLEOTIDE SEQUENCE [LARGE SCALE GENOMIC DNA]</scope>
    <source>
        <strain evidence="3 4">YSFL</strain>
    </source>
</reference>
<evidence type="ECO:0000313" key="4">
    <source>
        <dbReference type="Proteomes" id="UP000284375"/>
    </source>
</evidence>
<dbReference type="STRING" id="252740.A0A423WC55"/>
<feature type="transmembrane region" description="Helical" evidence="2">
    <location>
        <begin position="136"/>
        <end position="159"/>
    </location>
</feature>
<proteinExistence type="predicted"/>
<keyword evidence="2" id="KW-0472">Membrane</keyword>
<feature type="transmembrane region" description="Helical" evidence="2">
    <location>
        <begin position="67"/>
        <end position="88"/>
    </location>
</feature>
<dbReference type="AlphaFoldDB" id="A0A423WC55"/>
<accession>A0A423WC55</accession>
<keyword evidence="4" id="KW-1185">Reference proteome</keyword>
<evidence type="ECO:0000256" key="1">
    <source>
        <dbReference type="SAM" id="MobiDB-lite"/>
    </source>
</evidence>
<evidence type="ECO:0000256" key="2">
    <source>
        <dbReference type="SAM" id="Phobius"/>
    </source>
</evidence>
<keyword evidence="2" id="KW-1133">Transmembrane helix</keyword>
<dbReference type="EMBL" id="LJZO01000007">
    <property type="protein sequence ID" value="ROW00936.1"/>
    <property type="molecule type" value="Genomic_DNA"/>
</dbReference>
<evidence type="ECO:0000313" key="3">
    <source>
        <dbReference type="EMBL" id="ROW00936.1"/>
    </source>
</evidence>
<feature type="transmembrane region" description="Helical" evidence="2">
    <location>
        <begin position="200"/>
        <end position="221"/>
    </location>
</feature>
<gene>
    <name evidence="3" type="ORF">VSDG_02760</name>
</gene>